<dbReference type="KEGG" id="scya:EJ357_46845"/>
<keyword evidence="2" id="KW-1185">Reference proteome</keyword>
<dbReference type="EMBL" id="CP034539">
    <property type="protein sequence ID" value="AZQ40954.1"/>
    <property type="molecule type" value="Genomic_DNA"/>
</dbReference>
<dbReference type="AlphaFoldDB" id="A0A3S9MNZ0"/>
<name>A0A3S9MNZ0_9ACTN</name>
<proteinExistence type="predicted"/>
<evidence type="ECO:0000313" key="2">
    <source>
        <dbReference type="Proteomes" id="UP000280298"/>
    </source>
</evidence>
<reference evidence="1 2" key="1">
    <citation type="journal article" date="2019" name="Int. J. Syst. Evol. Microbiol.">
        <title>Streptomyces cyaneochromogenes sp. nov., a blue pigment-producing actinomycete from manganese-contaminated soil.</title>
        <authorList>
            <person name="Tang X."/>
            <person name="Zhao J."/>
            <person name="Li K."/>
            <person name="Chen Z."/>
            <person name="Sun Y."/>
            <person name="Gao J."/>
        </authorList>
    </citation>
    <scope>NUCLEOTIDE SEQUENCE [LARGE SCALE GENOMIC DNA]</scope>
    <source>
        <strain evidence="1 2">MK-45</strain>
    </source>
</reference>
<gene>
    <name evidence="1" type="ORF">EJ357_46845</name>
</gene>
<sequence>MQRLLSDRRVSVMDSIIITRELLGAGLTALGDAKGIVLSSPSRTVERQRHEELVDALLDAVDQDAENG</sequence>
<protein>
    <submittedName>
        <fullName evidence="1">Uncharacterized protein</fullName>
    </submittedName>
</protein>
<dbReference type="Proteomes" id="UP000280298">
    <property type="component" value="Chromosome"/>
</dbReference>
<evidence type="ECO:0000313" key="1">
    <source>
        <dbReference type="EMBL" id="AZQ40954.1"/>
    </source>
</evidence>
<accession>A0A3S9MNZ0</accession>
<organism evidence="1 2">
    <name type="scientific">Streptomyces cyaneochromogenes</name>
    <dbReference type="NCBI Taxonomy" id="2496836"/>
    <lineage>
        <taxon>Bacteria</taxon>
        <taxon>Bacillati</taxon>
        <taxon>Actinomycetota</taxon>
        <taxon>Actinomycetes</taxon>
        <taxon>Kitasatosporales</taxon>
        <taxon>Streptomycetaceae</taxon>
        <taxon>Streptomyces</taxon>
    </lineage>
</organism>